<evidence type="ECO:0000313" key="2">
    <source>
        <dbReference type="EMBL" id="TKB96955.1"/>
    </source>
</evidence>
<evidence type="ECO:0000313" key="3">
    <source>
        <dbReference type="Proteomes" id="UP000308181"/>
    </source>
</evidence>
<dbReference type="Gene3D" id="3.30.2310.20">
    <property type="entry name" value="RelE-like"/>
    <property type="match status" value="1"/>
</dbReference>
<reference evidence="2 3" key="1">
    <citation type="submission" date="2019-04" db="EMBL/GenBank/DDBJ databases">
        <title>Pedobacter sp. AR-3-17 sp. nov., isolated from Arctic soil.</title>
        <authorList>
            <person name="Dahal R.H."/>
            <person name="Kim D.-U."/>
        </authorList>
    </citation>
    <scope>NUCLEOTIDE SEQUENCE [LARGE SCALE GENOMIC DNA]</scope>
    <source>
        <strain evidence="2 3">AR-3-17</strain>
    </source>
</reference>
<accession>A0A4U1BVW1</accession>
<dbReference type="AlphaFoldDB" id="A0A4U1BVW1"/>
<dbReference type="Pfam" id="PF05016">
    <property type="entry name" value="ParE_toxin"/>
    <property type="match status" value="1"/>
</dbReference>
<dbReference type="OrthoDB" id="1098070at2"/>
<sequence>MDKRSVVWTETAARQRREILKYWTLRNHSTQYAEKLIILTKKRINLILKNTSSYKLTNYPNTRESAMGHFSIYYKLLDEKLIITAFWDNRQDPKKMLDILTK</sequence>
<dbReference type="Proteomes" id="UP000308181">
    <property type="component" value="Unassembled WGS sequence"/>
</dbReference>
<dbReference type="RefSeq" id="WP_136826920.1">
    <property type="nucleotide sequence ID" value="NZ_SWBP01000004.1"/>
</dbReference>
<proteinExistence type="predicted"/>
<name>A0A4U1BVW1_9SPHI</name>
<evidence type="ECO:0000256" key="1">
    <source>
        <dbReference type="ARBA" id="ARBA00022649"/>
    </source>
</evidence>
<protein>
    <submittedName>
        <fullName evidence="2">Type II toxin-antitoxin system RelE/ParE family toxin</fullName>
    </submittedName>
</protein>
<gene>
    <name evidence="2" type="ORF">FA046_12860</name>
</gene>
<dbReference type="InterPro" id="IPR007712">
    <property type="entry name" value="RelE/ParE_toxin"/>
</dbReference>
<dbReference type="InterPro" id="IPR035093">
    <property type="entry name" value="RelE/ParE_toxin_dom_sf"/>
</dbReference>
<keyword evidence="3" id="KW-1185">Reference proteome</keyword>
<dbReference type="EMBL" id="SWBP01000004">
    <property type="protein sequence ID" value="TKB96955.1"/>
    <property type="molecule type" value="Genomic_DNA"/>
</dbReference>
<comment type="caution">
    <text evidence="2">The sequence shown here is derived from an EMBL/GenBank/DDBJ whole genome shotgun (WGS) entry which is preliminary data.</text>
</comment>
<keyword evidence="1" id="KW-1277">Toxin-antitoxin system</keyword>
<organism evidence="2 3">
    <name type="scientific">Pedobacter cryophilus</name>
    <dbReference type="NCBI Taxonomy" id="2571271"/>
    <lineage>
        <taxon>Bacteria</taxon>
        <taxon>Pseudomonadati</taxon>
        <taxon>Bacteroidota</taxon>
        <taxon>Sphingobacteriia</taxon>
        <taxon>Sphingobacteriales</taxon>
        <taxon>Sphingobacteriaceae</taxon>
        <taxon>Pedobacter</taxon>
    </lineage>
</organism>